<dbReference type="PANTHER" id="PTHR43357">
    <property type="entry name" value="INNER MEMBRANE ABC TRANSPORTER PERMEASE PROTEIN YDCV"/>
    <property type="match status" value="1"/>
</dbReference>
<evidence type="ECO:0000256" key="1">
    <source>
        <dbReference type="ARBA" id="ARBA00004429"/>
    </source>
</evidence>
<keyword evidence="3" id="KW-1003">Cell membrane</keyword>
<dbReference type="PROSITE" id="PS50928">
    <property type="entry name" value="ABC_TM1"/>
    <property type="match status" value="2"/>
</dbReference>
<gene>
    <name evidence="10" type="ORF">Rmf_28430</name>
</gene>
<dbReference type="EMBL" id="AP025637">
    <property type="protein sequence ID" value="BDG72914.1"/>
    <property type="molecule type" value="Genomic_DNA"/>
</dbReference>
<dbReference type="Pfam" id="PF00528">
    <property type="entry name" value="BPD_transp_1"/>
    <property type="match status" value="2"/>
</dbReference>
<evidence type="ECO:0000256" key="5">
    <source>
        <dbReference type="ARBA" id="ARBA00022692"/>
    </source>
</evidence>
<evidence type="ECO:0000256" key="6">
    <source>
        <dbReference type="ARBA" id="ARBA00022989"/>
    </source>
</evidence>
<protein>
    <submittedName>
        <fullName evidence="10">Iron(III) ABC transporter permease</fullName>
    </submittedName>
</protein>
<feature type="transmembrane region" description="Helical" evidence="8">
    <location>
        <begin position="76"/>
        <end position="96"/>
    </location>
</feature>
<comment type="similarity">
    <text evidence="8">Belongs to the binding-protein-dependent transport system permease family.</text>
</comment>
<feature type="domain" description="ABC transmembrane type-1" evidence="9">
    <location>
        <begin position="315"/>
        <end position="521"/>
    </location>
</feature>
<dbReference type="SUPFAM" id="SSF161098">
    <property type="entry name" value="MetI-like"/>
    <property type="match status" value="2"/>
</dbReference>
<feature type="transmembrane region" description="Helical" evidence="8">
    <location>
        <begin position="319"/>
        <end position="342"/>
    </location>
</feature>
<dbReference type="InterPro" id="IPR000515">
    <property type="entry name" value="MetI-like"/>
</dbReference>
<evidence type="ECO:0000256" key="7">
    <source>
        <dbReference type="ARBA" id="ARBA00023136"/>
    </source>
</evidence>
<feature type="transmembrane region" description="Helical" evidence="8">
    <location>
        <begin position="503"/>
        <end position="522"/>
    </location>
</feature>
<sequence length="529" mass="56261">MLVAAAITAPLVAVLLSAMTVPGASVVHIATTTLPEMLRNSALLALLVALMAGSAGAISAWIVSTCEFRGRRLLEVALLLPLAMPAYLNGYVYTWLFDVAGPLQQGFRDLTGLRFGQYWAPEIRSLPGAALMLAMVLYPYVYLMCRSAFLQQSVCLLEASRTLGHGLPRTFLHVALPLARPALAAGIALVLMEVLADFGTVQHFGVRTFTTGIYEAWFGMDDRGAAAQLAVGLLGCVFLLLALERISRGGRRFHPTTTRHPPLRPVVLRGWKQAGAIAACAMPVVLGFAIPASALAWLALTSGDPLDPRRFLPFAVNSLMLSGITAALAVLIAAMMAWAVRMHPSPARSLANRVAALGYALPGSVIAVGTLVPFGIFDNALDAWMRERFGVSTGLLLSGTMAALVFAYLVRFLAVALSAVESGLARLKPSFFAAARVLGRTPGQAVREVELPLARGALLTAAVLVFVDTMKELPATLIVRPFDLDTLAVRIYNLASDERLAEASTAALLIVLAGLLPVAALTRAMRRSD</sequence>
<proteinExistence type="inferred from homology"/>
<keyword evidence="5 8" id="KW-0812">Transmembrane</keyword>
<evidence type="ECO:0000256" key="8">
    <source>
        <dbReference type="RuleBase" id="RU363032"/>
    </source>
</evidence>
<dbReference type="CDD" id="cd06261">
    <property type="entry name" value="TM_PBP2"/>
    <property type="match status" value="2"/>
</dbReference>
<dbReference type="InterPro" id="IPR035906">
    <property type="entry name" value="MetI-like_sf"/>
</dbReference>
<feature type="transmembrane region" description="Helical" evidence="8">
    <location>
        <begin position="170"/>
        <end position="192"/>
    </location>
</feature>
<keyword evidence="6 8" id="KW-1133">Transmembrane helix</keyword>
<feature type="transmembrane region" description="Helical" evidence="8">
    <location>
        <begin position="42"/>
        <end position="64"/>
    </location>
</feature>
<feature type="transmembrane region" description="Helical" evidence="8">
    <location>
        <begin position="129"/>
        <end position="149"/>
    </location>
</feature>
<feature type="domain" description="ABC transmembrane type-1" evidence="9">
    <location>
        <begin position="38"/>
        <end position="242"/>
    </location>
</feature>
<reference evidence="10 11" key="1">
    <citation type="journal article" date="2016" name="Microbes Environ.">
        <title>Phylogenetically diverse aerobic anoxygenic phototrophic bacteria isolated from epilithic biofilms in Tama river, Japan.</title>
        <authorList>
            <person name="Hirose S."/>
            <person name="Matsuura K."/>
            <person name="Haruta S."/>
        </authorList>
    </citation>
    <scope>NUCLEOTIDE SEQUENCE [LARGE SCALE GENOMIC DNA]</scope>
    <source>
        <strain evidence="10 11">S08</strain>
    </source>
</reference>
<organism evidence="10 11">
    <name type="scientific">Roseomonas fluvialis</name>
    <dbReference type="NCBI Taxonomy" id="1750527"/>
    <lineage>
        <taxon>Bacteria</taxon>
        <taxon>Pseudomonadati</taxon>
        <taxon>Pseudomonadota</taxon>
        <taxon>Alphaproteobacteria</taxon>
        <taxon>Acetobacterales</taxon>
        <taxon>Roseomonadaceae</taxon>
        <taxon>Roseomonas</taxon>
    </lineage>
</organism>
<dbReference type="PANTHER" id="PTHR43357:SF3">
    <property type="entry name" value="FE(3+)-TRANSPORT SYSTEM PERMEASE PROTEIN FBPB 2"/>
    <property type="match status" value="1"/>
</dbReference>
<feature type="transmembrane region" description="Helical" evidence="8">
    <location>
        <begin position="274"/>
        <end position="299"/>
    </location>
</feature>
<comment type="subcellular location">
    <subcellularLocation>
        <location evidence="1">Cell inner membrane</location>
        <topology evidence="1">Multi-pass membrane protein</topology>
    </subcellularLocation>
    <subcellularLocation>
        <location evidence="8">Cell membrane</location>
        <topology evidence="8">Multi-pass membrane protein</topology>
    </subcellularLocation>
</comment>
<dbReference type="Proteomes" id="UP000831327">
    <property type="component" value="Chromosome"/>
</dbReference>
<feature type="transmembrane region" description="Helical" evidence="8">
    <location>
        <begin position="354"/>
        <end position="376"/>
    </location>
</feature>
<evidence type="ECO:0000256" key="4">
    <source>
        <dbReference type="ARBA" id="ARBA00022519"/>
    </source>
</evidence>
<keyword evidence="2 8" id="KW-0813">Transport</keyword>
<evidence type="ECO:0000256" key="2">
    <source>
        <dbReference type="ARBA" id="ARBA00022448"/>
    </source>
</evidence>
<evidence type="ECO:0000313" key="11">
    <source>
        <dbReference type="Proteomes" id="UP000831327"/>
    </source>
</evidence>
<evidence type="ECO:0000313" key="10">
    <source>
        <dbReference type="EMBL" id="BDG72914.1"/>
    </source>
</evidence>
<keyword evidence="7 8" id="KW-0472">Membrane</keyword>
<feature type="transmembrane region" description="Helical" evidence="8">
    <location>
        <begin position="396"/>
        <end position="420"/>
    </location>
</feature>
<accession>A0ABM7Y4V3</accession>
<feature type="transmembrane region" description="Helical" evidence="8">
    <location>
        <begin position="225"/>
        <end position="243"/>
    </location>
</feature>
<keyword evidence="4" id="KW-0997">Cell inner membrane</keyword>
<evidence type="ECO:0000256" key="3">
    <source>
        <dbReference type="ARBA" id="ARBA00022475"/>
    </source>
</evidence>
<keyword evidence="11" id="KW-1185">Reference proteome</keyword>
<dbReference type="Gene3D" id="1.10.3720.10">
    <property type="entry name" value="MetI-like"/>
    <property type="match status" value="2"/>
</dbReference>
<name>A0ABM7Y4V3_9PROT</name>
<evidence type="ECO:0000259" key="9">
    <source>
        <dbReference type="PROSITE" id="PS50928"/>
    </source>
</evidence>